<sequence>MIVSRNVGLYSGYFIILLTVNMTYKYLLNKNNKIEYFFFVNDKIKYKTLKYCTILTNIVMFIYLRFVLTNLLNSYNTIKWSRN</sequence>
<organism evidence="2">
    <name type="scientific">Pyramimonas orientalis virus</name>
    <name type="common">PoV01</name>
    <dbReference type="NCBI Taxonomy" id="455367"/>
    <lineage>
        <taxon>Viruses</taxon>
        <taxon>Varidnaviria</taxon>
        <taxon>Bamfordvirae</taxon>
        <taxon>Nucleocytoviricota</taxon>
        <taxon>Megaviricetes</taxon>
        <taxon>Imitervirales</taxon>
        <taxon>Allomimiviridae</taxon>
        <taxon>Heliosvirus</taxon>
        <taxon>Heliosvirus raunefjordenense</taxon>
    </lineage>
</organism>
<name>A0A7L9AYS0_POV01</name>
<evidence type="ECO:0000313" key="2">
    <source>
        <dbReference type="EMBL" id="QOI90400.1"/>
    </source>
</evidence>
<accession>A0A7L9AYS0</accession>
<evidence type="ECO:0000256" key="1">
    <source>
        <dbReference type="SAM" id="Phobius"/>
    </source>
</evidence>
<proteinExistence type="predicted"/>
<keyword evidence="1" id="KW-0472">Membrane</keyword>
<gene>
    <name evidence="2" type="ORF">HWQ62_00263</name>
</gene>
<protein>
    <submittedName>
        <fullName evidence="2">Uncharacterized protein</fullName>
    </submittedName>
</protein>
<feature type="transmembrane region" description="Helical" evidence="1">
    <location>
        <begin position="48"/>
        <end position="72"/>
    </location>
</feature>
<keyword evidence="1" id="KW-1133">Transmembrane helix</keyword>
<organismHost>
    <name type="scientific">Pyramimonas plurioculata</name>
    <dbReference type="NCBI Taxonomy" id="36893"/>
</organismHost>
<feature type="transmembrane region" description="Helical" evidence="1">
    <location>
        <begin position="7"/>
        <end position="28"/>
    </location>
</feature>
<reference evidence="2" key="1">
    <citation type="submission" date="2020-06" db="EMBL/GenBank/DDBJ databases">
        <title>Lateral gene transfer of anion-conducting channel rhodopsins between green algae and giant viruses.</title>
        <authorList>
            <person name="Rozenberg A."/>
            <person name="Oppermann J."/>
            <person name="Wietek J."/>
            <person name="Fernandez Lahore R.G."/>
            <person name="Sandaa R.-A."/>
            <person name="Bratbak G."/>
            <person name="Hegemann P."/>
            <person name="Beja O."/>
        </authorList>
    </citation>
    <scope>NUCLEOTIDE SEQUENCE</scope>
    <source>
        <strain evidence="2">01B</strain>
    </source>
</reference>
<dbReference type="EMBL" id="MT663536">
    <property type="protein sequence ID" value="QOI90400.1"/>
    <property type="molecule type" value="Genomic_DNA"/>
</dbReference>
<keyword evidence="1" id="KW-0812">Transmembrane</keyword>